<proteinExistence type="predicted"/>
<dbReference type="AlphaFoldDB" id="A0A918J2M3"/>
<accession>A0A918J2M3</accession>
<dbReference type="EMBL" id="BMYQ01000011">
    <property type="protein sequence ID" value="GGW39904.1"/>
    <property type="molecule type" value="Genomic_DNA"/>
</dbReference>
<comment type="caution">
    <text evidence="1">The sequence shown here is derived from an EMBL/GenBank/DDBJ whole genome shotgun (WGS) entry which is preliminary data.</text>
</comment>
<reference evidence="1" key="1">
    <citation type="journal article" date="2014" name="Int. J. Syst. Evol. Microbiol.">
        <title>Complete genome sequence of Corynebacterium casei LMG S-19264T (=DSM 44701T), isolated from a smear-ripened cheese.</title>
        <authorList>
            <consortium name="US DOE Joint Genome Institute (JGI-PGF)"/>
            <person name="Walter F."/>
            <person name="Albersmeier A."/>
            <person name="Kalinowski J."/>
            <person name="Ruckert C."/>
        </authorList>
    </citation>
    <scope>NUCLEOTIDE SEQUENCE</scope>
    <source>
        <strain evidence="1">KCTC 23714</strain>
    </source>
</reference>
<dbReference type="RefSeq" id="WP_189634721.1">
    <property type="nucleotide sequence ID" value="NZ_BMYQ01000011.1"/>
</dbReference>
<gene>
    <name evidence="1" type="ORF">GCM10011452_30380</name>
</gene>
<dbReference type="Proteomes" id="UP000628984">
    <property type="component" value="Unassembled WGS sequence"/>
</dbReference>
<organism evidence="1 2">
    <name type="scientific">Gemmobacter lanyuensis</name>
    <dbReference type="NCBI Taxonomy" id="1054497"/>
    <lineage>
        <taxon>Bacteria</taxon>
        <taxon>Pseudomonadati</taxon>
        <taxon>Pseudomonadota</taxon>
        <taxon>Alphaproteobacteria</taxon>
        <taxon>Rhodobacterales</taxon>
        <taxon>Paracoccaceae</taxon>
        <taxon>Gemmobacter</taxon>
    </lineage>
</organism>
<reference evidence="1" key="2">
    <citation type="submission" date="2020-09" db="EMBL/GenBank/DDBJ databases">
        <authorList>
            <person name="Sun Q."/>
            <person name="Kim S."/>
        </authorList>
    </citation>
    <scope>NUCLEOTIDE SEQUENCE</scope>
    <source>
        <strain evidence="1">KCTC 23714</strain>
    </source>
</reference>
<evidence type="ECO:0000313" key="2">
    <source>
        <dbReference type="Proteomes" id="UP000628984"/>
    </source>
</evidence>
<protein>
    <submittedName>
        <fullName evidence="1">Uncharacterized protein</fullName>
    </submittedName>
</protein>
<evidence type="ECO:0000313" key="1">
    <source>
        <dbReference type="EMBL" id="GGW39904.1"/>
    </source>
</evidence>
<keyword evidence="2" id="KW-1185">Reference proteome</keyword>
<name>A0A918J2M3_9RHOB</name>
<sequence length="131" mass="14268">MQALPAANIAPNLSQAQFDTLTTMVERLMSLILPLHQLLEAQEGMDSTITERMEAMMHSLGTIATSLQTTAEAMSQMLDQETSVSTLAEAVQKMEVRMRQQALGITAIDQNMKLLIDWLGAPLPRAAGPNS</sequence>